<reference evidence="1 2" key="1">
    <citation type="submission" date="2011-04" db="EMBL/GenBank/DDBJ databases">
        <authorList>
            <person name="Muzny D."/>
            <person name="Qin X."/>
            <person name="Deng J."/>
            <person name="Jiang H."/>
            <person name="Liu Y."/>
            <person name="Qu J."/>
            <person name="Song X.-Z."/>
            <person name="Zhang L."/>
            <person name="Thornton R."/>
            <person name="Coyle M."/>
            <person name="Francisco L."/>
            <person name="Jackson L."/>
            <person name="Javaid M."/>
            <person name="Korchina V."/>
            <person name="Kovar C."/>
            <person name="Mata R."/>
            <person name="Mathew T."/>
            <person name="Ngo R."/>
            <person name="Nguyen L."/>
            <person name="Nguyen N."/>
            <person name="Okwuonu G."/>
            <person name="Ongeri F."/>
            <person name="Pham C."/>
            <person name="Simmons D."/>
            <person name="Wilczek-Boney K."/>
            <person name="Hale W."/>
            <person name="Jakkamsetti A."/>
            <person name="Pham P."/>
            <person name="Ruth R."/>
            <person name="San Lucas F."/>
            <person name="Warren J."/>
            <person name="Zhang J."/>
            <person name="Zhao Z."/>
            <person name="Zhou C."/>
            <person name="Zhu D."/>
            <person name="Lee S."/>
            <person name="Bess C."/>
            <person name="Blankenburg K."/>
            <person name="Forbes L."/>
            <person name="Fu Q."/>
            <person name="Gubbala S."/>
            <person name="Hirani K."/>
            <person name="Jayaseelan J.C."/>
            <person name="Lara F."/>
            <person name="Munidasa M."/>
            <person name="Palculict T."/>
            <person name="Patil S."/>
            <person name="Pu L.-L."/>
            <person name="Saada N."/>
            <person name="Tang L."/>
            <person name="Weissenberger G."/>
            <person name="Zhu Y."/>
            <person name="Hemphill L."/>
            <person name="Shang Y."/>
            <person name="Youmans B."/>
            <person name="Ayvaz T."/>
            <person name="Ross M."/>
            <person name="Santibanez J."/>
            <person name="Aqrawi P."/>
            <person name="Gross S."/>
            <person name="Joshi V."/>
            <person name="Fowler G."/>
            <person name="Nazareth L."/>
            <person name="Reid J."/>
            <person name="Worley K."/>
            <person name="Petrosino J."/>
            <person name="Highlander S."/>
            <person name="Gibbs R."/>
        </authorList>
    </citation>
    <scope>NUCLEOTIDE SEQUENCE [LARGE SCALE GENOMIC DNA]</scope>
    <source>
        <strain evidence="1 2">DSM 3688</strain>
    </source>
</reference>
<proteinExistence type="predicted"/>
<evidence type="ECO:0000313" key="2">
    <source>
        <dbReference type="Proteomes" id="UP000007820"/>
    </source>
</evidence>
<dbReference type="EMBL" id="AFPW01000019">
    <property type="protein sequence ID" value="EGQ14667.1"/>
    <property type="molecule type" value="Genomic_DNA"/>
</dbReference>
<gene>
    <name evidence="1" type="ORF">HMPREF9136_1344</name>
</gene>
<organism evidence="1 2">
    <name type="scientific">Prevotella dentalis (strain ATCC 49559 / DSM 3688 / JCM 13448 / NCTC 12043 / ES 2772)</name>
    <name type="common">Mitsuokella dentalis</name>
    <dbReference type="NCBI Taxonomy" id="908937"/>
    <lineage>
        <taxon>Bacteria</taxon>
        <taxon>Pseudomonadati</taxon>
        <taxon>Bacteroidota</taxon>
        <taxon>Bacteroidia</taxon>
        <taxon>Bacteroidales</taxon>
        <taxon>Prevotellaceae</taxon>
        <taxon>Prevotella</taxon>
    </lineage>
</organism>
<sequence>MFEDFCSCSWRSSNDWFIPIYRDKDRENINTTQYLKRVISINKD</sequence>
<protein>
    <submittedName>
        <fullName evidence="1">Uncharacterized protein</fullName>
    </submittedName>
</protein>
<accession>F9D3B6</accession>
<comment type="caution">
    <text evidence="1">The sequence shown here is derived from an EMBL/GenBank/DDBJ whole genome shotgun (WGS) entry which is preliminary data.</text>
</comment>
<dbReference type="AlphaFoldDB" id="F9D3B6"/>
<name>F9D3B6_PREDD</name>
<dbReference type="Proteomes" id="UP000007820">
    <property type="component" value="Unassembled WGS sequence"/>
</dbReference>
<evidence type="ECO:0000313" key="1">
    <source>
        <dbReference type="EMBL" id="EGQ14667.1"/>
    </source>
</evidence>